<evidence type="ECO:0000313" key="9">
    <source>
        <dbReference type="Proteomes" id="UP001595715"/>
    </source>
</evidence>
<accession>A0ABV8JVV4</accession>
<name>A0ABV8JVV4_9BACL</name>
<gene>
    <name evidence="8" type="ORF">ACFOZ8_04230</name>
</gene>
<dbReference type="Pfam" id="PF04055">
    <property type="entry name" value="Radical_SAM"/>
    <property type="match status" value="1"/>
</dbReference>
<evidence type="ECO:0000313" key="8">
    <source>
        <dbReference type="EMBL" id="MFC4098859.1"/>
    </source>
</evidence>
<dbReference type="SFLD" id="SFLDG01109">
    <property type="entry name" value="Uncharacterised_Radical_SAM_Su"/>
    <property type="match status" value="1"/>
</dbReference>
<dbReference type="InterPro" id="IPR013785">
    <property type="entry name" value="Aldolase_TIM"/>
</dbReference>
<comment type="cofactor">
    <cofactor evidence="1">
        <name>[4Fe-4S] cluster</name>
        <dbReference type="ChEBI" id="CHEBI:49883"/>
    </cofactor>
</comment>
<dbReference type="RefSeq" id="WP_377717559.1">
    <property type="nucleotide sequence ID" value="NZ_JBHSAM010000013.1"/>
</dbReference>
<keyword evidence="5" id="KW-0408">Iron</keyword>
<comment type="caution">
    <text evidence="8">The sequence shown here is derived from an EMBL/GenBank/DDBJ whole genome shotgun (WGS) entry which is preliminary data.</text>
</comment>
<dbReference type="SFLD" id="SFLDS00029">
    <property type="entry name" value="Radical_SAM"/>
    <property type="match status" value="1"/>
</dbReference>
<feature type="domain" description="Radical SAM core" evidence="7">
    <location>
        <begin position="180"/>
        <end position="346"/>
    </location>
</feature>
<protein>
    <submittedName>
        <fullName evidence="8">Radical SAM protein</fullName>
    </submittedName>
</protein>
<dbReference type="InterPro" id="IPR007197">
    <property type="entry name" value="rSAM"/>
</dbReference>
<dbReference type="InterPro" id="IPR034457">
    <property type="entry name" value="Organic_radical-activating"/>
</dbReference>
<dbReference type="Gene3D" id="3.20.20.70">
    <property type="entry name" value="Aldolase class I"/>
    <property type="match status" value="1"/>
</dbReference>
<evidence type="ECO:0000256" key="3">
    <source>
        <dbReference type="ARBA" id="ARBA00022691"/>
    </source>
</evidence>
<dbReference type="InterPro" id="IPR058240">
    <property type="entry name" value="rSAM_sf"/>
</dbReference>
<evidence type="ECO:0000256" key="5">
    <source>
        <dbReference type="ARBA" id="ARBA00023004"/>
    </source>
</evidence>
<sequence length="415" mass="46270">MNLVYADEQGNLYDHPDWTALGRSGDMIVELMDDELIPLPEGATLVGLPHTRPIGIDASGNMRPLPGDVQAVGALLPQGFTRLAIPGYMKTDKTQKLPLFGYSAVVWKNGGFYVAAHATDDPERWNPDNCDRGDVNRGVERLLAKYPENRLYKHLSHCALGYECLTSSNTFLQRWEGAVPVSYSCNAGCFGCISEQPDDSGFPAPQTRMNFKPTVEEVVEVMMEHLNTPESIISFGQGCEGEPSTQAKIIVEAMRIVRSRTNMGYININTNAGLTDHMRAIVDAGLDLMRVSTISALDDHYNAYYKPRAYTLANVEKSLRYASDKGVYTSINYLIFPGVTDREEEMEAMIGFAKRTGLRLIQMRNLNIDPESYLELIPKAKGEIYGMKQMLEIFKEELPDVVIGSYTHVPPAPRR</sequence>
<keyword evidence="4" id="KW-0479">Metal-binding</keyword>
<keyword evidence="9" id="KW-1185">Reference proteome</keyword>
<dbReference type="CDD" id="cd01335">
    <property type="entry name" value="Radical_SAM"/>
    <property type="match status" value="1"/>
</dbReference>
<organism evidence="8 9">
    <name type="scientific">Paenibacillus xanthanilyticus</name>
    <dbReference type="NCBI Taxonomy" id="1783531"/>
    <lineage>
        <taxon>Bacteria</taxon>
        <taxon>Bacillati</taxon>
        <taxon>Bacillota</taxon>
        <taxon>Bacilli</taxon>
        <taxon>Bacillales</taxon>
        <taxon>Paenibacillaceae</taxon>
        <taxon>Paenibacillus</taxon>
    </lineage>
</organism>
<dbReference type="EMBL" id="JBHSAM010000013">
    <property type="protein sequence ID" value="MFC4098859.1"/>
    <property type="molecule type" value="Genomic_DNA"/>
</dbReference>
<dbReference type="SUPFAM" id="SSF102114">
    <property type="entry name" value="Radical SAM enzymes"/>
    <property type="match status" value="1"/>
</dbReference>
<evidence type="ECO:0000256" key="4">
    <source>
        <dbReference type="ARBA" id="ARBA00022723"/>
    </source>
</evidence>
<dbReference type="PANTHER" id="PTHR30352">
    <property type="entry name" value="PYRUVATE FORMATE-LYASE-ACTIVATING ENZYME"/>
    <property type="match status" value="1"/>
</dbReference>
<dbReference type="PANTHER" id="PTHR30352:SF5">
    <property type="entry name" value="PYRUVATE FORMATE-LYASE 1-ACTIVATING ENZYME"/>
    <property type="match status" value="1"/>
</dbReference>
<keyword evidence="3" id="KW-0949">S-adenosyl-L-methionine</keyword>
<keyword evidence="6" id="KW-0411">Iron-sulfur</keyword>
<evidence type="ECO:0000256" key="1">
    <source>
        <dbReference type="ARBA" id="ARBA00001966"/>
    </source>
</evidence>
<proteinExistence type="predicted"/>
<evidence type="ECO:0000256" key="2">
    <source>
        <dbReference type="ARBA" id="ARBA00022485"/>
    </source>
</evidence>
<reference evidence="9" key="1">
    <citation type="journal article" date="2019" name="Int. J. Syst. Evol. Microbiol.">
        <title>The Global Catalogue of Microorganisms (GCM) 10K type strain sequencing project: providing services to taxonomists for standard genome sequencing and annotation.</title>
        <authorList>
            <consortium name="The Broad Institute Genomics Platform"/>
            <consortium name="The Broad Institute Genome Sequencing Center for Infectious Disease"/>
            <person name="Wu L."/>
            <person name="Ma J."/>
        </authorList>
    </citation>
    <scope>NUCLEOTIDE SEQUENCE [LARGE SCALE GENOMIC DNA]</scope>
    <source>
        <strain evidence="9">IBRC-M 10987</strain>
    </source>
</reference>
<dbReference type="Proteomes" id="UP001595715">
    <property type="component" value="Unassembled WGS sequence"/>
</dbReference>
<keyword evidence="2" id="KW-0004">4Fe-4S</keyword>
<evidence type="ECO:0000259" key="7">
    <source>
        <dbReference type="Pfam" id="PF04055"/>
    </source>
</evidence>
<evidence type="ECO:0000256" key="6">
    <source>
        <dbReference type="ARBA" id="ARBA00023014"/>
    </source>
</evidence>